<dbReference type="Pfam" id="PF01565">
    <property type="entry name" value="FAD_binding_4"/>
    <property type="match status" value="1"/>
</dbReference>
<feature type="domain" description="FAD-binding PCMH-type" evidence="3">
    <location>
        <begin position="42"/>
        <end position="261"/>
    </location>
</feature>
<dbReference type="SUPFAM" id="SSF56176">
    <property type="entry name" value="FAD-binding/transporter-associated domain-like"/>
    <property type="match status" value="1"/>
</dbReference>
<protein>
    <recommendedName>
        <fullName evidence="3">FAD-binding PCMH-type domain-containing protein</fullName>
    </recommendedName>
</protein>
<proteinExistence type="predicted"/>
<dbReference type="InterPro" id="IPR016169">
    <property type="entry name" value="FAD-bd_PCMH_sub2"/>
</dbReference>
<gene>
    <name evidence="4" type="ORF">METZ01_LOCUS167834</name>
</gene>
<dbReference type="GO" id="GO:0004458">
    <property type="term" value="F:D-lactate dehydrogenase (cytochrome) activity"/>
    <property type="evidence" value="ECO:0007669"/>
    <property type="project" value="TreeGrafter"/>
</dbReference>
<dbReference type="InterPro" id="IPR016166">
    <property type="entry name" value="FAD-bd_PCMH"/>
</dbReference>
<evidence type="ECO:0000313" key="4">
    <source>
        <dbReference type="EMBL" id="SVB14980.1"/>
    </source>
</evidence>
<dbReference type="GO" id="GO:0071949">
    <property type="term" value="F:FAD binding"/>
    <property type="evidence" value="ECO:0007669"/>
    <property type="project" value="InterPro"/>
</dbReference>
<dbReference type="PANTHER" id="PTHR11748">
    <property type="entry name" value="D-LACTATE DEHYDROGENASE"/>
    <property type="match status" value="1"/>
</dbReference>
<dbReference type="GO" id="GO:1903457">
    <property type="term" value="P:lactate catabolic process"/>
    <property type="evidence" value="ECO:0007669"/>
    <property type="project" value="TreeGrafter"/>
</dbReference>
<organism evidence="4">
    <name type="scientific">marine metagenome</name>
    <dbReference type="NCBI Taxonomy" id="408172"/>
    <lineage>
        <taxon>unclassified sequences</taxon>
        <taxon>metagenomes</taxon>
        <taxon>ecological metagenomes</taxon>
    </lineage>
</organism>
<dbReference type="InterPro" id="IPR004113">
    <property type="entry name" value="FAD-bd_oxidored_4_C"/>
</dbReference>
<dbReference type="InterPro" id="IPR006094">
    <property type="entry name" value="Oxid_FAD_bind_N"/>
</dbReference>
<name>A0A382BMC4_9ZZZZ</name>
<dbReference type="PANTHER" id="PTHR11748:SF119">
    <property type="entry name" value="D-2-HYDROXYGLUTARATE DEHYDROGENASE"/>
    <property type="match status" value="1"/>
</dbReference>
<feature type="non-terminal residue" evidence="4">
    <location>
        <position position="314"/>
    </location>
</feature>
<accession>A0A382BMC4</accession>
<sequence>MTSRTGPPSDSSLATRLRRELEGEVLFDSFSRGLYSTDASIYQVQPVGVVLPKTTTDVFRAIEIAKEADLPVTPRGAGTSQSGQAIGEGLVMDTSKYLTGIGELDRDAATIRVQPGVVLDRLNQWLQPHGLFYPVDVATASRATLGGMAANNSAGARSIRYGMMVDNVLRVSGSLANGTPVSFGLEVPPPGVESELASTLATLRRREDAELQLRIPNVMRRVAGYNLDRISPDGAEIVRLLVGSEGTLAFFTELELQLAPIPSNRVLGVCAFSDLESALDAVSSIMELEPSAVELVDGTLLDLARKIPTLSSAV</sequence>
<dbReference type="GO" id="GO:0008720">
    <property type="term" value="F:D-lactate dehydrogenase (NAD+) activity"/>
    <property type="evidence" value="ECO:0007669"/>
    <property type="project" value="TreeGrafter"/>
</dbReference>
<dbReference type="EMBL" id="UINC01030488">
    <property type="protein sequence ID" value="SVB14980.1"/>
    <property type="molecule type" value="Genomic_DNA"/>
</dbReference>
<reference evidence="4" key="1">
    <citation type="submission" date="2018-05" db="EMBL/GenBank/DDBJ databases">
        <authorList>
            <person name="Lanie J.A."/>
            <person name="Ng W.-L."/>
            <person name="Kazmierczak K.M."/>
            <person name="Andrzejewski T.M."/>
            <person name="Davidsen T.M."/>
            <person name="Wayne K.J."/>
            <person name="Tettelin H."/>
            <person name="Glass J.I."/>
            <person name="Rusch D."/>
            <person name="Podicherti R."/>
            <person name="Tsui H.-C.T."/>
            <person name="Winkler M.E."/>
        </authorList>
    </citation>
    <scope>NUCLEOTIDE SEQUENCE</scope>
</reference>
<dbReference type="Pfam" id="PF02913">
    <property type="entry name" value="FAD-oxidase_C"/>
    <property type="match status" value="1"/>
</dbReference>
<keyword evidence="2" id="KW-0560">Oxidoreductase</keyword>
<dbReference type="Gene3D" id="3.30.465.10">
    <property type="match status" value="1"/>
</dbReference>
<dbReference type="InterPro" id="IPR036318">
    <property type="entry name" value="FAD-bd_PCMH-like_sf"/>
</dbReference>
<dbReference type="PROSITE" id="PS51387">
    <property type="entry name" value="FAD_PCMH"/>
    <property type="match status" value="1"/>
</dbReference>
<evidence type="ECO:0000259" key="3">
    <source>
        <dbReference type="PROSITE" id="PS51387"/>
    </source>
</evidence>
<dbReference type="AlphaFoldDB" id="A0A382BMC4"/>
<evidence type="ECO:0000256" key="2">
    <source>
        <dbReference type="ARBA" id="ARBA00023002"/>
    </source>
</evidence>
<evidence type="ECO:0000256" key="1">
    <source>
        <dbReference type="ARBA" id="ARBA00001974"/>
    </source>
</evidence>
<comment type="cofactor">
    <cofactor evidence="1">
        <name>FAD</name>
        <dbReference type="ChEBI" id="CHEBI:57692"/>
    </cofactor>
</comment>